<keyword evidence="2" id="KW-1185">Reference proteome</keyword>
<evidence type="ECO:0000313" key="1">
    <source>
        <dbReference type="EMBL" id="QLF68612.1"/>
    </source>
</evidence>
<dbReference type="Proteomes" id="UP000308530">
    <property type="component" value="Chromosome"/>
</dbReference>
<organism evidence="1 2">
    <name type="scientific">Peteryoungia desertarenae</name>
    <dbReference type="NCBI Taxonomy" id="1813451"/>
    <lineage>
        <taxon>Bacteria</taxon>
        <taxon>Pseudomonadati</taxon>
        <taxon>Pseudomonadota</taxon>
        <taxon>Alphaproteobacteria</taxon>
        <taxon>Hyphomicrobiales</taxon>
        <taxon>Rhizobiaceae</taxon>
        <taxon>Peteryoungia</taxon>
    </lineage>
</organism>
<accession>A0ABX6QK01</accession>
<reference evidence="1 2" key="1">
    <citation type="submission" date="2020-06" db="EMBL/GenBank/DDBJ databases">
        <title>Genome sequence of Rhizobium sp strain ADMK78.</title>
        <authorList>
            <person name="Rahi P."/>
        </authorList>
    </citation>
    <scope>NUCLEOTIDE SEQUENCE [LARGE SCALE GENOMIC DNA]</scope>
    <source>
        <strain evidence="1 2">ADMK78</strain>
    </source>
</reference>
<evidence type="ECO:0008006" key="3">
    <source>
        <dbReference type="Google" id="ProtNLM"/>
    </source>
</evidence>
<dbReference type="RefSeq" id="WP_171033691.1">
    <property type="nucleotide sequence ID" value="NZ_CP058350.1"/>
</dbReference>
<gene>
    <name evidence="1" type="ORF">FE840_003080</name>
</gene>
<proteinExistence type="predicted"/>
<sequence length="56" mass="6489">MAQKTKTDPDSSRARKDDVVHQKLNILMSELKREDVPPHLHDLALQLQDALNERQD</sequence>
<dbReference type="EMBL" id="CP058350">
    <property type="protein sequence ID" value="QLF68612.1"/>
    <property type="molecule type" value="Genomic_DNA"/>
</dbReference>
<name>A0ABX6QK01_9HYPH</name>
<protein>
    <recommendedName>
        <fullName evidence="3">Anti-sigma factor NepR domain-containing protein</fullName>
    </recommendedName>
</protein>
<evidence type="ECO:0000313" key="2">
    <source>
        <dbReference type="Proteomes" id="UP000308530"/>
    </source>
</evidence>